<organism evidence="1 2">
    <name type="scientific">Treponema ruminis</name>
    <dbReference type="NCBI Taxonomy" id="744515"/>
    <lineage>
        <taxon>Bacteria</taxon>
        <taxon>Pseudomonadati</taxon>
        <taxon>Spirochaetota</taxon>
        <taxon>Spirochaetia</taxon>
        <taxon>Spirochaetales</taxon>
        <taxon>Treponemataceae</taxon>
        <taxon>Treponema</taxon>
    </lineage>
</organism>
<accession>A0A7W8LNB9</accession>
<evidence type="ECO:0000313" key="1">
    <source>
        <dbReference type="EMBL" id="MBB5227434.1"/>
    </source>
</evidence>
<dbReference type="EMBL" id="JACHFQ010000011">
    <property type="protein sequence ID" value="MBB5227434.1"/>
    <property type="molecule type" value="Genomic_DNA"/>
</dbReference>
<dbReference type="AlphaFoldDB" id="A0A7W8LNB9"/>
<dbReference type="RefSeq" id="WP_184661663.1">
    <property type="nucleotide sequence ID" value="NZ_CP031518.1"/>
</dbReference>
<dbReference type="Proteomes" id="UP000518887">
    <property type="component" value="Unassembled WGS sequence"/>
</dbReference>
<name>A0A7W8LNB9_9SPIR</name>
<proteinExistence type="predicted"/>
<reference evidence="1 2" key="1">
    <citation type="submission" date="2020-08" db="EMBL/GenBank/DDBJ databases">
        <title>Genomic Encyclopedia of Type Strains, Phase IV (KMG-IV): sequencing the most valuable type-strain genomes for metagenomic binning, comparative biology and taxonomic classification.</title>
        <authorList>
            <person name="Goeker M."/>
        </authorList>
    </citation>
    <scope>NUCLEOTIDE SEQUENCE [LARGE SCALE GENOMIC DNA]</scope>
    <source>
        <strain evidence="1 2">DSM 103462</strain>
    </source>
</reference>
<gene>
    <name evidence="1" type="ORF">HNP76_002834</name>
</gene>
<evidence type="ECO:0000313" key="2">
    <source>
        <dbReference type="Proteomes" id="UP000518887"/>
    </source>
</evidence>
<protein>
    <recommendedName>
        <fullName evidence="3">Phage gp6-like head-tail connector protein</fullName>
    </recommendedName>
</protein>
<evidence type="ECO:0008006" key="3">
    <source>
        <dbReference type="Google" id="ProtNLM"/>
    </source>
</evidence>
<sequence>MAYITPEDLKKFSDKFPSDESLLQNYCDSAEKIIEDYLGYSPESQNYETSARGINSHFFPLEAKPVTEITSVTQDGETVDLSQIRVVKNTNYIAFDDDSKFLDGVKYTVNYTAGFSTVPAPIVTAALQIASLLWESAGGNVSVTSTSYLDSASRTFQSFKPDRFLEPNIGKYKLAKVDY</sequence>
<comment type="caution">
    <text evidence="1">The sequence shown here is derived from an EMBL/GenBank/DDBJ whole genome shotgun (WGS) entry which is preliminary data.</text>
</comment>
<keyword evidence="2" id="KW-1185">Reference proteome</keyword>